<evidence type="ECO:0000313" key="2">
    <source>
        <dbReference type="EMBL" id="GCA64362.1"/>
    </source>
</evidence>
<reference evidence="2 3" key="1">
    <citation type="journal article" date="2018" name="PLoS ONE">
        <title>The draft genome of Kipferlia bialata reveals reductive genome evolution in fornicate parasites.</title>
        <authorList>
            <person name="Tanifuji G."/>
            <person name="Takabayashi S."/>
            <person name="Kume K."/>
            <person name="Takagi M."/>
            <person name="Nakayama T."/>
            <person name="Kamikawa R."/>
            <person name="Inagaki Y."/>
            <person name="Hashimoto T."/>
        </authorList>
    </citation>
    <scope>NUCLEOTIDE SEQUENCE [LARGE SCALE GENOMIC DNA]</scope>
    <source>
        <strain evidence="2">NY0173</strain>
    </source>
</reference>
<accession>A0A391P9R9</accession>
<keyword evidence="3" id="KW-1185">Reference proteome</keyword>
<dbReference type="AlphaFoldDB" id="A0A391P9R9"/>
<proteinExistence type="predicted"/>
<feature type="signal peptide" evidence="1">
    <location>
        <begin position="1"/>
        <end position="18"/>
    </location>
</feature>
<sequence length="85" mass="8827">MIAPLWVLLCLVVVYFNACPVCLCAGVDGMGYGMGAKSTSTLQDQLAGTPVLLLPSETDNGQAGCATDAHGSWMVTGSTLENKVY</sequence>
<evidence type="ECO:0000256" key="1">
    <source>
        <dbReference type="SAM" id="SignalP"/>
    </source>
</evidence>
<dbReference type="EMBL" id="BDIP01007021">
    <property type="protein sequence ID" value="GCA64362.1"/>
    <property type="molecule type" value="Genomic_DNA"/>
</dbReference>
<organism evidence="2 3">
    <name type="scientific">Kipferlia bialata</name>
    <dbReference type="NCBI Taxonomy" id="797122"/>
    <lineage>
        <taxon>Eukaryota</taxon>
        <taxon>Metamonada</taxon>
        <taxon>Carpediemonas-like organisms</taxon>
        <taxon>Kipferlia</taxon>
    </lineage>
</organism>
<comment type="caution">
    <text evidence="2">The sequence shown here is derived from an EMBL/GenBank/DDBJ whole genome shotgun (WGS) entry which is preliminary data.</text>
</comment>
<dbReference type="Proteomes" id="UP000265618">
    <property type="component" value="Unassembled WGS sequence"/>
</dbReference>
<protein>
    <submittedName>
        <fullName evidence="2">Uncharacterized protein</fullName>
    </submittedName>
</protein>
<gene>
    <name evidence="2" type="ORF">KIPB_014066</name>
</gene>
<name>A0A391P9R9_9EUKA</name>
<evidence type="ECO:0000313" key="3">
    <source>
        <dbReference type="Proteomes" id="UP000265618"/>
    </source>
</evidence>
<keyword evidence="1" id="KW-0732">Signal</keyword>
<feature type="chain" id="PRO_5017412254" evidence="1">
    <location>
        <begin position="19"/>
        <end position="85"/>
    </location>
</feature>